<feature type="transmembrane region" description="Helical" evidence="1">
    <location>
        <begin position="132"/>
        <end position="151"/>
    </location>
</feature>
<dbReference type="SUPFAM" id="SSF48317">
    <property type="entry name" value="Acid phosphatase/Vanadium-dependent haloperoxidase"/>
    <property type="match status" value="1"/>
</dbReference>
<dbReference type="SMART" id="SM00014">
    <property type="entry name" value="acidPPc"/>
    <property type="match status" value="1"/>
</dbReference>
<keyword evidence="1" id="KW-0812">Transmembrane</keyword>
<evidence type="ECO:0000259" key="2">
    <source>
        <dbReference type="SMART" id="SM00014"/>
    </source>
</evidence>
<dbReference type="EMBL" id="MN739496">
    <property type="protein sequence ID" value="QHT08461.1"/>
    <property type="molecule type" value="Genomic_DNA"/>
</dbReference>
<keyword evidence="1" id="KW-1133">Transmembrane helix</keyword>
<reference evidence="3" key="1">
    <citation type="journal article" date="2020" name="Nature">
        <title>Giant virus diversity and host interactions through global metagenomics.</title>
        <authorList>
            <person name="Schulz F."/>
            <person name="Roux S."/>
            <person name="Paez-Espino D."/>
            <person name="Jungbluth S."/>
            <person name="Walsh D.A."/>
            <person name="Denef V.J."/>
            <person name="McMahon K.D."/>
            <person name="Konstantinidis K.T."/>
            <person name="Eloe-Fadrosh E.A."/>
            <person name="Kyrpides N.C."/>
            <person name="Woyke T."/>
        </authorList>
    </citation>
    <scope>NUCLEOTIDE SEQUENCE</scope>
    <source>
        <strain evidence="3">GVMAG-M-3300022752-66</strain>
    </source>
</reference>
<name>A0A6C0CVU1_9ZZZZ</name>
<dbReference type="InterPro" id="IPR036938">
    <property type="entry name" value="PAP2/HPO_sf"/>
</dbReference>
<feature type="transmembrane region" description="Helical" evidence="1">
    <location>
        <begin position="6"/>
        <end position="26"/>
    </location>
</feature>
<organism evidence="3">
    <name type="scientific">viral metagenome</name>
    <dbReference type="NCBI Taxonomy" id="1070528"/>
    <lineage>
        <taxon>unclassified sequences</taxon>
        <taxon>metagenomes</taxon>
        <taxon>organismal metagenomes</taxon>
    </lineage>
</organism>
<keyword evidence="1" id="KW-0472">Membrane</keyword>
<proteinExistence type="predicted"/>
<dbReference type="GO" id="GO:0042392">
    <property type="term" value="F:sphingosine-1-phosphate phosphatase activity"/>
    <property type="evidence" value="ECO:0007669"/>
    <property type="project" value="TreeGrafter"/>
</dbReference>
<evidence type="ECO:0000256" key="1">
    <source>
        <dbReference type="SAM" id="Phobius"/>
    </source>
</evidence>
<dbReference type="AlphaFoldDB" id="A0A6C0CVU1"/>
<feature type="transmembrane region" description="Helical" evidence="1">
    <location>
        <begin position="97"/>
        <end position="120"/>
    </location>
</feature>
<sequence>MKRFYIIDFLGYFGPQLLFFLTLYLLYSTKTYLIVYIIAIIFNSLLNFIIKGIIKQPRPKEDLDVFNPEKKHSPRIASDIYGMPSGHSQHVFLSTTYIYLVLRNINLTLFYFLFSLLTLVQRVRYRNHTIKQVIVGGSIGAFIAYIAYTYATNSLVGKLATKLDDNAREITDGFFG</sequence>
<dbReference type="InterPro" id="IPR000326">
    <property type="entry name" value="PAP2/HPO"/>
</dbReference>
<dbReference type="PANTHER" id="PTHR14969">
    <property type="entry name" value="SPHINGOSINE-1-PHOSPHATE PHOSPHOHYDROLASE"/>
    <property type="match status" value="1"/>
</dbReference>
<feature type="domain" description="Phosphatidic acid phosphatase type 2/haloperoxidase" evidence="2">
    <location>
        <begin position="32"/>
        <end position="148"/>
    </location>
</feature>
<dbReference type="Pfam" id="PF01569">
    <property type="entry name" value="PAP2"/>
    <property type="match status" value="1"/>
</dbReference>
<protein>
    <recommendedName>
        <fullName evidence="2">Phosphatidic acid phosphatase type 2/haloperoxidase domain-containing protein</fullName>
    </recommendedName>
</protein>
<feature type="transmembrane region" description="Helical" evidence="1">
    <location>
        <begin position="33"/>
        <end position="54"/>
    </location>
</feature>
<accession>A0A6C0CVU1</accession>
<evidence type="ECO:0000313" key="3">
    <source>
        <dbReference type="EMBL" id="QHT08461.1"/>
    </source>
</evidence>
<dbReference type="Gene3D" id="1.20.144.10">
    <property type="entry name" value="Phosphatidic acid phosphatase type 2/haloperoxidase"/>
    <property type="match status" value="1"/>
</dbReference>
<dbReference type="PANTHER" id="PTHR14969:SF59">
    <property type="entry name" value="DOLICHYLDIPHOSPHATASE"/>
    <property type="match status" value="1"/>
</dbReference>